<dbReference type="EMBL" id="JAPDIA010000009">
    <property type="protein sequence ID" value="MDG0814671.1"/>
    <property type="molecule type" value="Genomic_DNA"/>
</dbReference>
<organism evidence="6 7">
    <name type="scientific">Cohnella rhizosphaerae</name>
    <dbReference type="NCBI Taxonomy" id="1457232"/>
    <lineage>
        <taxon>Bacteria</taxon>
        <taxon>Bacillati</taxon>
        <taxon>Bacillota</taxon>
        <taxon>Bacilli</taxon>
        <taxon>Bacillales</taxon>
        <taxon>Paenibacillaceae</taxon>
        <taxon>Cohnella</taxon>
    </lineage>
</organism>
<dbReference type="EC" id="2.4.-.-" evidence="6"/>
<dbReference type="Gene3D" id="3.90.550.10">
    <property type="entry name" value="Spore Coat Polysaccharide Biosynthesis Protein SpsA, Chain A"/>
    <property type="match status" value="1"/>
</dbReference>
<comment type="pathway">
    <text evidence="1">Cell wall biogenesis; cell wall polysaccharide biosynthesis.</text>
</comment>
<evidence type="ECO:0000256" key="2">
    <source>
        <dbReference type="ARBA" id="ARBA00006739"/>
    </source>
</evidence>
<protein>
    <submittedName>
        <fullName evidence="6">Glycosyltransferase</fullName>
        <ecNumber evidence="6">2.4.-.-</ecNumber>
    </submittedName>
</protein>
<evidence type="ECO:0000256" key="1">
    <source>
        <dbReference type="ARBA" id="ARBA00004776"/>
    </source>
</evidence>
<reference evidence="6" key="1">
    <citation type="submission" date="2022-10" db="EMBL/GenBank/DDBJ databases">
        <title>Comparative genomic analysis of Cohnella hashimotonis sp. nov., isolated from the International Space Station.</title>
        <authorList>
            <person name="Simpson A."/>
            <person name="Venkateswaran K."/>
        </authorList>
    </citation>
    <scope>NUCLEOTIDE SEQUENCE</scope>
    <source>
        <strain evidence="6">DSM 28161</strain>
    </source>
</reference>
<dbReference type="InterPro" id="IPR029044">
    <property type="entry name" value="Nucleotide-diphossugar_trans"/>
</dbReference>
<dbReference type="PANTHER" id="PTHR43179">
    <property type="entry name" value="RHAMNOSYLTRANSFERASE WBBL"/>
    <property type="match status" value="1"/>
</dbReference>
<evidence type="ECO:0000313" key="7">
    <source>
        <dbReference type="Proteomes" id="UP001153404"/>
    </source>
</evidence>
<proteinExistence type="inferred from homology"/>
<dbReference type="GO" id="GO:0016757">
    <property type="term" value="F:glycosyltransferase activity"/>
    <property type="evidence" value="ECO:0007669"/>
    <property type="project" value="UniProtKB-KW"/>
</dbReference>
<dbReference type="InterPro" id="IPR001173">
    <property type="entry name" value="Glyco_trans_2-like"/>
</dbReference>
<dbReference type="Pfam" id="PF00535">
    <property type="entry name" value="Glycos_transf_2"/>
    <property type="match status" value="1"/>
</dbReference>
<dbReference type="SUPFAM" id="SSF53448">
    <property type="entry name" value="Nucleotide-diphospho-sugar transferases"/>
    <property type="match status" value="1"/>
</dbReference>
<accession>A0A9X4L0C8</accession>
<dbReference type="AlphaFoldDB" id="A0A9X4L0C8"/>
<keyword evidence="4 6" id="KW-0808">Transferase</keyword>
<evidence type="ECO:0000259" key="5">
    <source>
        <dbReference type="Pfam" id="PF00535"/>
    </source>
</evidence>
<comment type="caution">
    <text evidence="6">The sequence shown here is derived from an EMBL/GenBank/DDBJ whole genome shotgun (WGS) entry which is preliminary data.</text>
</comment>
<dbReference type="PANTHER" id="PTHR43179:SF12">
    <property type="entry name" value="GALACTOFURANOSYLTRANSFERASE GLFT2"/>
    <property type="match status" value="1"/>
</dbReference>
<keyword evidence="7" id="KW-1185">Reference proteome</keyword>
<evidence type="ECO:0000313" key="6">
    <source>
        <dbReference type="EMBL" id="MDG0814671.1"/>
    </source>
</evidence>
<gene>
    <name evidence="6" type="ORF">OMP40_39340</name>
</gene>
<keyword evidence="3 6" id="KW-0328">Glycosyltransferase</keyword>
<evidence type="ECO:0000256" key="4">
    <source>
        <dbReference type="ARBA" id="ARBA00022679"/>
    </source>
</evidence>
<name>A0A9X4L0C8_9BACL</name>
<feature type="domain" description="Glycosyltransferase 2-like" evidence="5">
    <location>
        <begin position="6"/>
        <end position="117"/>
    </location>
</feature>
<dbReference type="RefSeq" id="WP_277539637.1">
    <property type="nucleotide sequence ID" value="NZ_JAPDIA010000009.1"/>
</dbReference>
<comment type="similarity">
    <text evidence="2">Belongs to the glycosyltransferase 2 family.</text>
</comment>
<evidence type="ECO:0000256" key="3">
    <source>
        <dbReference type="ARBA" id="ARBA00022676"/>
    </source>
</evidence>
<sequence length="221" mass="23908">MEKTAVVLPGFNGPAWLEECVQAVRRHAEEAVELIVVASGPSERVSETAHWCRRSGIACIALPGKVGLAEAFNKGIRLAAADEIVLLDEGWTPLPGWLPGLKEALGEGDRGGVAILSVLPEEDFNGTSAPNAYMGGAGIAMRRRAAERIGMLDPRFRSGVWTFADYALRSRLNGYEPKPVRGRLVCRSAASFTGTRDGNSETAFDRQAFDEKWSLDAFGIF</sequence>
<dbReference type="Proteomes" id="UP001153404">
    <property type="component" value="Unassembled WGS sequence"/>
</dbReference>